<dbReference type="AlphaFoldDB" id="A0A749DPC7"/>
<evidence type="ECO:0000313" key="4">
    <source>
        <dbReference type="EMBL" id="HAF5585280.1"/>
    </source>
</evidence>
<dbReference type="EMBL" id="DAAVOA010000030">
    <property type="protein sequence ID" value="HAF5585280.1"/>
    <property type="molecule type" value="Genomic_DNA"/>
</dbReference>
<dbReference type="EMBL" id="DAAVNU010000027">
    <property type="protein sequence ID" value="HAF5558185.1"/>
    <property type="molecule type" value="Genomic_DNA"/>
</dbReference>
<dbReference type="InterPro" id="IPR013783">
    <property type="entry name" value="Ig-like_fold"/>
</dbReference>
<dbReference type="Gene3D" id="2.60.40.10">
    <property type="entry name" value="Immunoglobulins"/>
    <property type="match status" value="9"/>
</dbReference>
<proteinExistence type="predicted"/>
<name>A0A749DPC7_SALER</name>
<feature type="domain" description="Bacterial Ig-like" evidence="2">
    <location>
        <begin position="925"/>
        <end position="1004"/>
    </location>
</feature>
<reference evidence="3" key="1">
    <citation type="journal article" date="2018" name="Genome Biol.">
        <title>SKESA: strategic k-mer extension for scrupulous assemblies.</title>
        <authorList>
            <person name="Souvorov A."/>
            <person name="Agarwala R."/>
            <person name="Lipman D.J."/>
        </authorList>
    </citation>
    <scope>NUCLEOTIDE SEQUENCE</scope>
    <source>
        <strain evidence="3">CFIAFB20130218</strain>
        <strain evidence="4">CFIAFB20140158</strain>
    </source>
</reference>
<comment type="caution">
    <text evidence="3">The sequence shown here is derived from an EMBL/GenBank/DDBJ whole genome shotgun (WGS) entry which is preliminary data.</text>
</comment>
<feature type="domain" description="Bacterial Ig-like" evidence="2">
    <location>
        <begin position="732"/>
        <end position="821"/>
    </location>
</feature>
<evidence type="ECO:0000259" key="2">
    <source>
        <dbReference type="Pfam" id="PF19077"/>
    </source>
</evidence>
<organism evidence="3">
    <name type="scientific">Salmonella enterica</name>
    <name type="common">Salmonella choleraesuis</name>
    <dbReference type="NCBI Taxonomy" id="28901"/>
    <lineage>
        <taxon>Bacteria</taxon>
        <taxon>Pseudomonadati</taxon>
        <taxon>Pseudomonadota</taxon>
        <taxon>Gammaproteobacteria</taxon>
        <taxon>Enterobacterales</taxon>
        <taxon>Enterobacteriaceae</taxon>
        <taxon>Salmonella</taxon>
    </lineage>
</organism>
<sequence>MKSVSVTNFDYENTRVAKLKVSGFDIIITDSHGEKTRIIDGLPGILTGELKLQNENGKDIDSTEIINSIDASRLGLDVSVLGSLLNGNDVIPPQEKIDEKTPHNETNEDATHKALEALSAENKELKEKLSKSHQQPKNEENIKIQVEIAEQKINEDTAAFQESNSPTLSVDNRPKKKILLLDDSGSSSSSLPPIKIYIHQDEIVAQHQDEVVTQHQDEVVAQHQDEVVAQHQDEVVAQHQDEVVAQHQDEVVTQHQDEVVTQHQDEVVTQHQDEVVTQHQDEVVAQHQDEVVAQHQDEVVTQHQDEVVTQHQDEVVAQHQDEVVAQHQDEVVTQAKQVVPQIDITAGLDIKTDSGIVGDNITNYSRPVLSGTTIVNSKISLFVAGEEYTATADSEGKWSIPVSNELEDGEYNYYITATAPDGRTGNYSDYFIIDTKDPDISFTLNGELRNDITNVTMPLLTGLTEAKSTVSIIIGDSEYYTTSNSVGEWSIQTTRALQEGINNYTVTVIDQAGNNSITQGTVTLDTTILPLTGIKFSHSADDRNSNTYTPTIEGWGEPGAMLTISIGSRSRTLTIPESRKWFFAVPPGFIQKGRTTQYISFKETDPAGNSNQKNIKFNFFTDKPDVSADLSPDSDTGIHGDKITNNLSPTLTGKISSARLSPDMIGRSKISLTIDGVTYSNISVDKNGNWSFKLPVELSPGYIYHYTVNASDFVGNTNSYTSFIKTSPLSGSLDIDSITGQNSIIETSNKLPTLSGTATIGSELVININNTSQKVSVDSSTGAWTYKVTESLGDGKHTFTLVEKNKNGKINTFNGYFIVDTRAPELTASISGIKDGKIHDPNVVFIGKTEPRALVTISVLGGTYQTKADNKGDWSYPLNNKELSVNQTINYSVIASNAAGNRSKASGSFYIDTINLTVGIDDQNSSKDKDVVTNNNKPIFSGVTENDSNVSLKINNDMYSTKADQYGHWSIELQKELPDDTYTYTVTVNKGDKMNYISDKITIDTVALPTHINPVNDFDSHIHHDSYYTNTNQPTLTGISEPHAKIILNINNNTSETMADENGNWELKTVSLKEGNTENNYSIKIIDRAGNISEEVTGQIIFDNTPPELNNVSIHHQDSDNQLVTLSGKTKSNSMIVLSCDDNNDYSTRANNEGEWMLKTYNRKDESYNIKVIDQAGNESEWVIKTPASDTTTIVPEKVEIIDTHNIQNDSMNIIAAEIPPSENGVHSQYSADVGIEHHNELSL</sequence>
<protein>
    <recommendedName>
        <fullName evidence="2">Bacterial Ig-like domain-containing protein</fullName>
    </recommendedName>
</protein>
<accession>A0A749DPC7</accession>
<keyword evidence="1" id="KW-0175">Coiled coil</keyword>
<gene>
    <name evidence="4" type="ORF">G9A68_004737</name>
    <name evidence="3" type="ORF">G9A80_004766</name>
</gene>
<feature type="domain" description="Bacterial Ig-like" evidence="2">
    <location>
        <begin position="345"/>
        <end position="435"/>
    </location>
</feature>
<feature type="coiled-coil region" evidence="1">
    <location>
        <begin position="108"/>
        <end position="135"/>
    </location>
</feature>
<feature type="domain" description="Bacterial Ig-like" evidence="2">
    <location>
        <begin position="626"/>
        <end position="722"/>
    </location>
</feature>
<dbReference type="InterPro" id="IPR044016">
    <property type="entry name" value="Big_13"/>
</dbReference>
<evidence type="ECO:0000256" key="1">
    <source>
        <dbReference type="SAM" id="Coils"/>
    </source>
</evidence>
<feature type="domain" description="Bacterial Ig-like" evidence="2">
    <location>
        <begin position="1017"/>
        <end position="1103"/>
    </location>
</feature>
<evidence type="ECO:0000313" key="3">
    <source>
        <dbReference type="EMBL" id="HAF5558185.1"/>
    </source>
</evidence>
<dbReference type="Pfam" id="PF19077">
    <property type="entry name" value="Big_13"/>
    <property type="match status" value="6"/>
</dbReference>
<reference evidence="3" key="2">
    <citation type="submission" date="2020-02" db="EMBL/GenBank/DDBJ databases">
        <authorList>
            <consortium name="NCBI Pathogen Detection Project"/>
        </authorList>
    </citation>
    <scope>NUCLEOTIDE SEQUENCE</scope>
    <source>
        <strain evidence="3">CFIAFB20130218</strain>
        <strain evidence="4">CFIAFB20140158</strain>
    </source>
</reference>
<dbReference type="NCBIfam" id="NF033510">
    <property type="entry name" value="Ca_tandemer"/>
    <property type="match status" value="5"/>
</dbReference>
<feature type="domain" description="Bacterial Ig-like" evidence="2">
    <location>
        <begin position="450"/>
        <end position="526"/>
    </location>
</feature>